<dbReference type="Pfam" id="PF24681">
    <property type="entry name" value="Kelch_KLHDC2_KLHL20_DRC7"/>
    <property type="match status" value="1"/>
</dbReference>
<protein>
    <submittedName>
        <fullName evidence="3">Uncharacterized protein</fullName>
    </submittedName>
</protein>
<evidence type="ECO:0000313" key="4">
    <source>
        <dbReference type="Proteomes" id="UP001642484"/>
    </source>
</evidence>
<keyword evidence="2" id="KW-0677">Repeat</keyword>
<evidence type="ECO:0000256" key="1">
    <source>
        <dbReference type="ARBA" id="ARBA00022441"/>
    </source>
</evidence>
<dbReference type="PANTHER" id="PTHR46260">
    <property type="entry name" value="RING-TYPE DOMAIN-CONTAINING PROTEIN"/>
    <property type="match status" value="1"/>
</dbReference>
<accession>A0ABP0PBW1</accession>
<name>A0ABP0PBW1_9DINO</name>
<dbReference type="Proteomes" id="UP001642484">
    <property type="component" value="Unassembled WGS sequence"/>
</dbReference>
<dbReference type="EMBL" id="CAXAMN010022838">
    <property type="protein sequence ID" value="CAK9073083.1"/>
    <property type="molecule type" value="Genomic_DNA"/>
</dbReference>
<sequence>MEIALAQDIMALCLSQTQEMAKQEQKRQQRARRLSDLLALVLRRPQVACELGRFVGLWGAKCLAESSKHHGEHLRGAGLTRLREAALPEIYLCGGQSLRQTTPVLERYVHARREWEVLSPMPTARSFCCAAGLGGKIYVLGGEKDQRAAFAACECFDPQTGDWTRLPPMPTARAGAACAVADQKLVVCGLERNWQVLDVVEAFDPSVRKWRRLPAMPTPRCGCCACGVKGQILVMGGQLADGTVLDKVELLDLQRLVWDRLPAMPSPRSGGGCGLVGPERSGPGAVVYLLGGLGASGLTVPVVDRLDLEEKVWRTPFTTSLARAGCAVVTVGHEIHLLGGFDSNRQDSDRHEVLNTQTGEVTQALAMPSP</sequence>
<evidence type="ECO:0000256" key="2">
    <source>
        <dbReference type="ARBA" id="ARBA00022737"/>
    </source>
</evidence>
<dbReference type="InterPro" id="IPR006652">
    <property type="entry name" value="Kelch_1"/>
</dbReference>
<dbReference type="SMART" id="SM00612">
    <property type="entry name" value="Kelch"/>
    <property type="match status" value="5"/>
</dbReference>
<organism evidence="3 4">
    <name type="scientific">Durusdinium trenchii</name>
    <dbReference type="NCBI Taxonomy" id="1381693"/>
    <lineage>
        <taxon>Eukaryota</taxon>
        <taxon>Sar</taxon>
        <taxon>Alveolata</taxon>
        <taxon>Dinophyceae</taxon>
        <taxon>Suessiales</taxon>
        <taxon>Symbiodiniaceae</taxon>
        <taxon>Durusdinium</taxon>
    </lineage>
</organism>
<keyword evidence="4" id="KW-1185">Reference proteome</keyword>
<keyword evidence="1" id="KW-0880">Kelch repeat</keyword>
<dbReference type="InterPro" id="IPR015915">
    <property type="entry name" value="Kelch-typ_b-propeller"/>
</dbReference>
<comment type="caution">
    <text evidence="3">The sequence shown here is derived from an EMBL/GenBank/DDBJ whole genome shotgun (WGS) entry which is preliminary data.</text>
</comment>
<dbReference type="InterPro" id="IPR051746">
    <property type="entry name" value="Kelch_domain_containing_8"/>
</dbReference>
<evidence type="ECO:0000313" key="3">
    <source>
        <dbReference type="EMBL" id="CAK9073083.1"/>
    </source>
</evidence>
<gene>
    <name evidence="3" type="ORF">CCMP2556_LOCUS35952</name>
</gene>
<dbReference type="Gene3D" id="2.120.10.80">
    <property type="entry name" value="Kelch-type beta propeller"/>
    <property type="match status" value="2"/>
</dbReference>
<proteinExistence type="predicted"/>
<feature type="non-terminal residue" evidence="3">
    <location>
        <position position="370"/>
    </location>
</feature>
<dbReference type="SUPFAM" id="SSF117281">
    <property type="entry name" value="Kelch motif"/>
    <property type="match status" value="2"/>
</dbReference>
<reference evidence="3 4" key="1">
    <citation type="submission" date="2024-02" db="EMBL/GenBank/DDBJ databases">
        <authorList>
            <person name="Chen Y."/>
            <person name="Shah S."/>
            <person name="Dougan E. K."/>
            <person name="Thang M."/>
            <person name="Chan C."/>
        </authorList>
    </citation>
    <scope>NUCLEOTIDE SEQUENCE [LARGE SCALE GENOMIC DNA]</scope>
</reference>
<dbReference type="PANTHER" id="PTHR46260:SF3">
    <property type="entry name" value="RING-TYPE DOMAIN-CONTAINING PROTEIN"/>
    <property type="match status" value="1"/>
</dbReference>